<accession>A0A8T2TW29</accession>
<dbReference type="Proteomes" id="UP000825935">
    <property type="component" value="Chromosome 10"/>
</dbReference>
<keyword evidence="2" id="KW-1185">Reference proteome</keyword>
<comment type="caution">
    <text evidence="1">The sequence shown here is derived from an EMBL/GenBank/DDBJ whole genome shotgun (WGS) entry which is preliminary data.</text>
</comment>
<dbReference type="EMBL" id="CM035415">
    <property type="protein sequence ID" value="KAH7427687.1"/>
    <property type="molecule type" value="Genomic_DNA"/>
</dbReference>
<proteinExistence type="predicted"/>
<organism evidence="1 2">
    <name type="scientific">Ceratopteris richardii</name>
    <name type="common">Triangle waterfern</name>
    <dbReference type="NCBI Taxonomy" id="49495"/>
    <lineage>
        <taxon>Eukaryota</taxon>
        <taxon>Viridiplantae</taxon>
        <taxon>Streptophyta</taxon>
        <taxon>Embryophyta</taxon>
        <taxon>Tracheophyta</taxon>
        <taxon>Polypodiopsida</taxon>
        <taxon>Polypodiidae</taxon>
        <taxon>Polypodiales</taxon>
        <taxon>Pteridineae</taxon>
        <taxon>Pteridaceae</taxon>
        <taxon>Parkerioideae</taxon>
        <taxon>Ceratopteris</taxon>
    </lineage>
</organism>
<gene>
    <name evidence="1" type="ORF">KP509_10G055200</name>
</gene>
<protein>
    <submittedName>
        <fullName evidence="1">Uncharacterized protein</fullName>
    </submittedName>
</protein>
<dbReference type="AlphaFoldDB" id="A0A8T2TW29"/>
<reference evidence="1" key="1">
    <citation type="submission" date="2021-08" db="EMBL/GenBank/DDBJ databases">
        <title>WGS assembly of Ceratopteris richardii.</title>
        <authorList>
            <person name="Marchant D.B."/>
            <person name="Chen G."/>
            <person name="Jenkins J."/>
            <person name="Shu S."/>
            <person name="Leebens-Mack J."/>
            <person name="Grimwood J."/>
            <person name="Schmutz J."/>
            <person name="Soltis P."/>
            <person name="Soltis D."/>
            <person name="Chen Z.-H."/>
        </authorList>
    </citation>
    <scope>NUCLEOTIDE SEQUENCE</scope>
    <source>
        <strain evidence="1">Whitten #5841</strain>
        <tissue evidence="1">Leaf</tissue>
    </source>
</reference>
<name>A0A8T2TW29_CERRI</name>
<evidence type="ECO:0000313" key="2">
    <source>
        <dbReference type="Proteomes" id="UP000825935"/>
    </source>
</evidence>
<sequence length="43" mass="4867">MLLDKKLFCRSFCVAFCLTLVPPSPAPCLFVECCTEIILWEVS</sequence>
<evidence type="ECO:0000313" key="1">
    <source>
        <dbReference type="EMBL" id="KAH7427687.1"/>
    </source>
</evidence>